<dbReference type="FunFam" id="1.10.1420.10:FF:000001">
    <property type="entry name" value="DNA mismatch repair protein MutS"/>
    <property type="match status" value="1"/>
</dbReference>
<dbReference type="PANTHER" id="PTHR11361">
    <property type="entry name" value="DNA MISMATCH REPAIR PROTEIN MUTS FAMILY MEMBER"/>
    <property type="match status" value="1"/>
</dbReference>
<keyword evidence="5" id="KW-0067">ATP-binding</keyword>
<dbReference type="PANTHER" id="PTHR11361:SF34">
    <property type="entry name" value="DNA MISMATCH REPAIR PROTEIN MSH1, MITOCHONDRIAL"/>
    <property type="match status" value="1"/>
</dbReference>
<dbReference type="SUPFAM" id="SSF55271">
    <property type="entry name" value="DNA repair protein MutS, domain I"/>
    <property type="match status" value="1"/>
</dbReference>
<feature type="domain" description="DNA mismatch repair protein MutS connector" evidence="10">
    <location>
        <begin position="119"/>
        <end position="241"/>
    </location>
</feature>
<organism evidence="12 13">
    <name type="scientific">Clostridium celatum DSM 1785</name>
    <dbReference type="NCBI Taxonomy" id="545697"/>
    <lineage>
        <taxon>Bacteria</taxon>
        <taxon>Bacillati</taxon>
        <taxon>Bacillota</taxon>
        <taxon>Clostridia</taxon>
        <taxon>Eubacteriales</taxon>
        <taxon>Clostridiaceae</taxon>
        <taxon>Clostridium</taxon>
    </lineage>
</organism>
<dbReference type="EMBL" id="AMEZ01000093">
    <property type="protein sequence ID" value="EKY23873.1"/>
    <property type="molecule type" value="Genomic_DNA"/>
</dbReference>
<feature type="domain" description="DNA mismatch repair protein MutS core" evidence="11">
    <location>
        <begin position="258"/>
        <end position="358"/>
    </location>
</feature>
<dbReference type="AlphaFoldDB" id="L1Q7F2"/>
<dbReference type="InterPro" id="IPR007696">
    <property type="entry name" value="DNA_mismatch_repair_MutS_core"/>
</dbReference>
<evidence type="ECO:0000256" key="2">
    <source>
        <dbReference type="ARBA" id="ARBA00021982"/>
    </source>
</evidence>
<dbReference type="FunFam" id="3.40.1170.10:FF:000001">
    <property type="entry name" value="DNA mismatch repair protein MutS"/>
    <property type="match status" value="1"/>
</dbReference>
<evidence type="ECO:0000259" key="9">
    <source>
        <dbReference type="Pfam" id="PF01624"/>
    </source>
</evidence>
<evidence type="ECO:0000259" key="11">
    <source>
        <dbReference type="Pfam" id="PF05192"/>
    </source>
</evidence>
<dbReference type="GO" id="GO:0006298">
    <property type="term" value="P:mismatch repair"/>
    <property type="evidence" value="ECO:0007669"/>
    <property type="project" value="InterPro"/>
</dbReference>
<dbReference type="Gene3D" id="1.10.1420.10">
    <property type="match status" value="1"/>
</dbReference>
<dbReference type="PATRIC" id="fig|545697.3.peg.2837"/>
<dbReference type="SUPFAM" id="SSF53150">
    <property type="entry name" value="DNA repair protein MutS, domain II"/>
    <property type="match status" value="1"/>
</dbReference>
<gene>
    <name evidence="12" type="ORF">HMPREF0216_02886</name>
</gene>
<keyword evidence="3" id="KW-0547">Nucleotide-binding</keyword>
<dbReference type="Pfam" id="PF05188">
    <property type="entry name" value="MutS_II"/>
    <property type="match status" value="1"/>
</dbReference>
<dbReference type="GO" id="GO:0005829">
    <property type="term" value="C:cytosol"/>
    <property type="evidence" value="ECO:0007669"/>
    <property type="project" value="TreeGrafter"/>
</dbReference>
<evidence type="ECO:0000256" key="7">
    <source>
        <dbReference type="ARBA" id="ARBA00023204"/>
    </source>
</evidence>
<dbReference type="Gene3D" id="3.40.1170.10">
    <property type="entry name" value="DNA repair protein MutS, domain I"/>
    <property type="match status" value="1"/>
</dbReference>
<name>L1Q7F2_9CLOT</name>
<keyword evidence="7" id="KW-0234">DNA repair</keyword>
<accession>L1Q7F2</accession>
<keyword evidence="4" id="KW-0227">DNA damage</keyword>
<dbReference type="Pfam" id="PF05192">
    <property type="entry name" value="MutS_III"/>
    <property type="match status" value="1"/>
</dbReference>
<dbReference type="GO" id="GO:0005524">
    <property type="term" value="F:ATP binding"/>
    <property type="evidence" value="ECO:0007669"/>
    <property type="project" value="UniProtKB-KW"/>
</dbReference>
<comment type="caution">
    <text evidence="12">The sequence shown here is derived from an EMBL/GenBank/DDBJ whole genome shotgun (WGS) entry which is preliminary data.</text>
</comment>
<dbReference type="Gene3D" id="3.30.420.110">
    <property type="entry name" value="MutS, connector domain"/>
    <property type="match status" value="1"/>
</dbReference>
<comment type="similarity">
    <text evidence="1">Belongs to the DNA mismatch repair MutS family.</text>
</comment>
<evidence type="ECO:0000256" key="6">
    <source>
        <dbReference type="ARBA" id="ARBA00023125"/>
    </source>
</evidence>
<protein>
    <recommendedName>
        <fullName evidence="2">DNA mismatch repair protein MutS</fullName>
    </recommendedName>
</protein>
<dbReference type="InterPro" id="IPR016151">
    <property type="entry name" value="DNA_mismatch_repair_MutS_N"/>
</dbReference>
<evidence type="ECO:0000259" key="10">
    <source>
        <dbReference type="Pfam" id="PF05188"/>
    </source>
</evidence>
<keyword evidence="13" id="KW-1185">Reference proteome</keyword>
<dbReference type="InterPro" id="IPR007695">
    <property type="entry name" value="DNA_mismatch_repair_MutS-lik_N"/>
</dbReference>
<proteinExistence type="inferred from homology"/>
<dbReference type="Proteomes" id="UP000010420">
    <property type="component" value="Unassembled WGS sequence"/>
</dbReference>
<comment type="function">
    <text evidence="8">This protein is involved in the repair of mismatches in DNA. It is possible that it carries out the mismatch recognition step. This protein has a weak ATPase activity.</text>
</comment>
<evidence type="ECO:0000313" key="13">
    <source>
        <dbReference type="Proteomes" id="UP000010420"/>
    </source>
</evidence>
<evidence type="ECO:0000313" key="12">
    <source>
        <dbReference type="EMBL" id="EKY23873.1"/>
    </source>
</evidence>
<evidence type="ECO:0000256" key="8">
    <source>
        <dbReference type="ARBA" id="ARBA00024647"/>
    </source>
</evidence>
<evidence type="ECO:0000256" key="5">
    <source>
        <dbReference type="ARBA" id="ARBA00022840"/>
    </source>
</evidence>
<dbReference type="InterPro" id="IPR036187">
    <property type="entry name" value="DNA_mismatch_repair_MutS_sf"/>
</dbReference>
<dbReference type="GO" id="GO:0140664">
    <property type="term" value="F:ATP-dependent DNA damage sensor activity"/>
    <property type="evidence" value="ECO:0007669"/>
    <property type="project" value="InterPro"/>
</dbReference>
<evidence type="ECO:0000256" key="4">
    <source>
        <dbReference type="ARBA" id="ARBA00022763"/>
    </source>
</evidence>
<dbReference type="eggNOG" id="COG0249">
    <property type="taxonomic scope" value="Bacteria"/>
</dbReference>
<evidence type="ECO:0000256" key="1">
    <source>
        <dbReference type="ARBA" id="ARBA00006271"/>
    </source>
</evidence>
<reference evidence="12 13" key="1">
    <citation type="submission" date="2012-05" db="EMBL/GenBank/DDBJ databases">
        <authorList>
            <person name="Weinstock G."/>
            <person name="Sodergren E."/>
            <person name="Lobos E.A."/>
            <person name="Fulton L."/>
            <person name="Fulton R."/>
            <person name="Courtney L."/>
            <person name="Fronick C."/>
            <person name="O'Laughlin M."/>
            <person name="Godfrey J."/>
            <person name="Wilson R.M."/>
            <person name="Miner T."/>
            <person name="Farmer C."/>
            <person name="Delehaunty K."/>
            <person name="Cordes M."/>
            <person name="Minx P."/>
            <person name="Tomlinson C."/>
            <person name="Chen J."/>
            <person name="Wollam A."/>
            <person name="Pepin K.H."/>
            <person name="Bhonagiri V."/>
            <person name="Zhang X."/>
            <person name="Suruliraj S."/>
            <person name="Warren W."/>
            <person name="Mitreva M."/>
            <person name="Mardis E.R."/>
            <person name="Wilson R.K."/>
        </authorList>
    </citation>
    <scope>NUCLEOTIDE SEQUENCE [LARGE SCALE GENOMIC DNA]</scope>
    <source>
        <strain evidence="12 13">DSM 1785</strain>
    </source>
</reference>
<keyword evidence="6" id="KW-0238">DNA-binding</keyword>
<dbReference type="GO" id="GO:0030983">
    <property type="term" value="F:mismatched DNA binding"/>
    <property type="evidence" value="ECO:0007669"/>
    <property type="project" value="InterPro"/>
</dbReference>
<dbReference type="HOGENOM" id="CLU_002472_9_2_9"/>
<sequence>MRQYMTIKENYQDCILFYRLGDFYEMFFDDAKTASRELELVLTGRECGLEERAPMCGIPFHAAANYISRLVSKGYKVAICEQVEDPAQAKGIVKRDVIKIITPGTFIENSTDEEYKNTYIMSIVEEDGYFGIASSDISTGEFKTTFFKNLKTTLLDEISKILPKEIVVDINFSEDTLNDIRSVNNCLITKKDIKTFKCDDYELIQQFSEVEVSGLNAVSKYASSILLKYILDTQKINLTNINVLTTYDIVNYMTIDSSSRRNLELTENIKEKSKKGSLIWVLDKTSTTMGGRTLRKWIEEPLISLKDINDRLDSVDELFDDIYFTDELRDLLKNIYDIERIVGKISNKNVNAKDLVSLNN</sequence>
<dbReference type="Pfam" id="PF01624">
    <property type="entry name" value="MutS_I"/>
    <property type="match status" value="1"/>
</dbReference>
<dbReference type="InterPro" id="IPR036678">
    <property type="entry name" value="MutS_con_dom_sf"/>
</dbReference>
<feature type="domain" description="DNA mismatch repair protein MutS-like N-terminal" evidence="9">
    <location>
        <begin position="1"/>
        <end position="109"/>
    </location>
</feature>
<evidence type="ECO:0000256" key="3">
    <source>
        <dbReference type="ARBA" id="ARBA00022741"/>
    </source>
</evidence>
<dbReference type="InterPro" id="IPR045076">
    <property type="entry name" value="MutS"/>
</dbReference>
<dbReference type="InterPro" id="IPR007860">
    <property type="entry name" value="DNA_mmatch_repair_MutS_con_dom"/>
</dbReference>
<dbReference type="SUPFAM" id="SSF48334">
    <property type="entry name" value="DNA repair protein MutS, domain III"/>
    <property type="match status" value="1"/>
</dbReference>
<dbReference type="STRING" id="545697.HMPREF0216_02886"/>